<gene>
    <name evidence="7" type="ORF">GCM10022271_15170</name>
</gene>
<feature type="transmembrane region" description="Helical" evidence="6">
    <location>
        <begin position="34"/>
        <end position="50"/>
    </location>
</feature>
<evidence type="ECO:0000256" key="5">
    <source>
        <dbReference type="ARBA" id="ARBA00023136"/>
    </source>
</evidence>
<evidence type="ECO:0000256" key="4">
    <source>
        <dbReference type="ARBA" id="ARBA00022989"/>
    </source>
</evidence>
<comment type="caution">
    <text evidence="7">The sequence shown here is derived from an EMBL/GenBank/DDBJ whole genome shotgun (WGS) entry which is preliminary data.</text>
</comment>
<comment type="similarity">
    <text evidence="2">Belongs to the TMEM86 family.</text>
</comment>
<evidence type="ECO:0000256" key="6">
    <source>
        <dbReference type="SAM" id="Phobius"/>
    </source>
</evidence>
<evidence type="ECO:0000313" key="8">
    <source>
        <dbReference type="Proteomes" id="UP001501456"/>
    </source>
</evidence>
<organism evidence="7 8">
    <name type="scientific">Corallibacter vietnamensis</name>
    <dbReference type="NCBI Taxonomy" id="904130"/>
    <lineage>
        <taxon>Bacteria</taxon>
        <taxon>Pseudomonadati</taxon>
        <taxon>Bacteroidota</taxon>
        <taxon>Flavobacteriia</taxon>
        <taxon>Flavobacteriales</taxon>
        <taxon>Flavobacteriaceae</taxon>
        <taxon>Corallibacter</taxon>
    </lineage>
</organism>
<proteinExistence type="inferred from homology"/>
<feature type="transmembrane region" description="Helical" evidence="6">
    <location>
        <begin position="201"/>
        <end position="219"/>
    </location>
</feature>
<dbReference type="PANTHER" id="PTHR31885">
    <property type="entry name" value="GH04784P"/>
    <property type="match status" value="1"/>
</dbReference>
<reference evidence="8" key="1">
    <citation type="journal article" date="2019" name="Int. J. Syst. Evol. Microbiol.">
        <title>The Global Catalogue of Microorganisms (GCM) 10K type strain sequencing project: providing services to taxonomists for standard genome sequencing and annotation.</title>
        <authorList>
            <consortium name="The Broad Institute Genomics Platform"/>
            <consortium name="The Broad Institute Genome Sequencing Center for Infectious Disease"/>
            <person name="Wu L."/>
            <person name="Ma J."/>
        </authorList>
    </citation>
    <scope>NUCLEOTIDE SEQUENCE [LARGE SCALE GENOMIC DNA]</scope>
    <source>
        <strain evidence="8">JCM 17525</strain>
    </source>
</reference>
<name>A0ABP7H6V4_9FLAO</name>
<feature type="transmembrane region" description="Helical" evidence="6">
    <location>
        <begin position="116"/>
        <end position="134"/>
    </location>
</feature>
<keyword evidence="3 6" id="KW-0812">Transmembrane</keyword>
<sequence length="225" mass="25403">MLTKTEKRFTLIFILLLIFEIITSSYAALEMLHYFAKPALLLSLIIFFCKESAAINKPIKRLTVLALAFSLLGDILLMFVQISPHFFMSGLIAFLIAHVFYVLVFTKQRNPQAKPISFVLALLLYACVLFYFLKPRLGDMLIPVIIYMAVILSMATAAFLRLGFVIKTSFTLVFLGAILFMISDSLLALNKFYKPLPLSNVSIMFTYAFAQLCIVLGLLKQSKKS</sequence>
<keyword evidence="4 6" id="KW-1133">Transmembrane helix</keyword>
<feature type="transmembrane region" description="Helical" evidence="6">
    <location>
        <begin position="140"/>
        <end position="160"/>
    </location>
</feature>
<dbReference type="InterPro" id="IPR012506">
    <property type="entry name" value="TMEM86B-like"/>
</dbReference>
<feature type="transmembrane region" description="Helical" evidence="6">
    <location>
        <begin position="86"/>
        <end position="104"/>
    </location>
</feature>
<evidence type="ECO:0000256" key="3">
    <source>
        <dbReference type="ARBA" id="ARBA00022692"/>
    </source>
</evidence>
<evidence type="ECO:0000256" key="1">
    <source>
        <dbReference type="ARBA" id="ARBA00004141"/>
    </source>
</evidence>
<dbReference type="Pfam" id="PF07947">
    <property type="entry name" value="YhhN"/>
    <property type="match status" value="1"/>
</dbReference>
<dbReference type="PANTHER" id="PTHR31885:SF6">
    <property type="entry name" value="GH04784P"/>
    <property type="match status" value="1"/>
</dbReference>
<feature type="transmembrane region" description="Helical" evidence="6">
    <location>
        <begin position="62"/>
        <end position="80"/>
    </location>
</feature>
<dbReference type="Proteomes" id="UP001501456">
    <property type="component" value="Unassembled WGS sequence"/>
</dbReference>
<feature type="transmembrane region" description="Helical" evidence="6">
    <location>
        <begin position="172"/>
        <end position="189"/>
    </location>
</feature>
<keyword evidence="5 6" id="KW-0472">Membrane</keyword>
<keyword evidence="8" id="KW-1185">Reference proteome</keyword>
<dbReference type="EMBL" id="BAABBI010000001">
    <property type="protein sequence ID" value="GAA3783833.1"/>
    <property type="molecule type" value="Genomic_DNA"/>
</dbReference>
<accession>A0ABP7H6V4</accession>
<feature type="transmembrane region" description="Helical" evidence="6">
    <location>
        <begin position="9"/>
        <end position="28"/>
    </location>
</feature>
<comment type="subcellular location">
    <subcellularLocation>
        <location evidence="1">Membrane</location>
        <topology evidence="1">Multi-pass membrane protein</topology>
    </subcellularLocation>
</comment>
<evidence type="ECO:0000313" key="7">
    <source>
        <dbReference type="EMBL" id="GAA3783833.1"/>
    </source>
</evidence>
<evidence type="ECO:0000256" key="2">
    <source>
        <dbReference type="ARBA" id="ARBA00007375"/>
    </source>
</evidence>
<protein>
    <submittedName>
        <fullName evidence="7">Lysoplasmalogenase</fullName>
    </submittedName>
</protein>
<dbReference type="RefSeq" id="WP_344728966.1">
    <property type="nucleotide sequence ID" value="NZ_BAABBI010000001.1"/>
</dbReference>